<dbReference type="GO" id="GO:0070681">
    <property type="term" value="P:glutaminyl-tRNAGln biosynthesis via transamidation"/>
    <property type="evidence" value="ECO:0007669"/>
    <property type="project" value="TreeGrafter"/>
</dbReference>
<dbReference type="GO" id="GO:0005524">
    <property type="term" value="F:ATP binding"/>
    <property type="evidence" value="ECO:0007669"/>
    <property type="project" value="UniProtKB-KW"/>
</dbReference>
<evidence type="ECO:0000256" key="1">
    <source>
        <dbReference type="HAMAP-Rule" id="MF_00122"/>
    </source>
</evidence>
<proteinExistence type="inferred from homology"/>
<keyword evidence="1" id="KW-0547">Nucleotide-binding</keyword>
<dbReference type="PANTHER" id="PTHR15004:SF0">
    <property type="entry name" value="GLUTAMYL-TRNA(GLN) AMIDOTRANSFERASE SUBUNIT C, MITOCHONDRIAL"/>
    <property type="match status" value="1"/>
</dbReference>
<comment type="subunit">
    <text evidence="1">Heterotrimer of A, B and C subunits.</text>
</comment>
<dbReference type="RefSeq" id="WP_126611886.1">
    <property type="nucleotide sequence ID" value="NZ_JBHUCY010000010.1"/>
</dbReference>
<sequence>MSLDKATVAKIAHLARIKVPDGELESLAGELSQILTFVEQLNEVDTTDVPPMTSVAAQKLRRRVDAVTDGGYTPQVLSNGPETAEGFYVVPKVVE</sequence>
<gene>
    <name evidence="1 2" type="primary">gatC</name>
    <name evidence="2" type="ORF">EJ903_02695</name>
</gene>
<dbReference type="PANTHER" id="PTHR15004">
    <property type="entry name" value="GLUTAMYL-TRNA(GLN) AMIDOTRANSFERASE SUBUNIT C, MITOCHONDRIAL"/>
    <property type="match status" value="1"/>
</dbReference>
<keyword evidence="1" id="KW-0067">ATP-binding</keyword>
<dbReference type="GO" id="GO:0016740">
    <property type="term" value="F:transferase activity"/>
    <property type="evidence" value="ECO:0007669"/>
    <property type="project" value="UniProtKB-KW"/>
</dbReference>
<dbReference type="NCBIfam" id="TIGR00135">
    <property type="entry name" value="gatC"/>
    <property type="match status" value="1"/>
</dbReference>
<dbReference type="AlphaFoldDB" id="A0A3S0KDF5"/>
<keyword evidence="3" id="KW-1185">Reference proteome</keyword>
<dbReference type="Pfam" id="PF02686">
    <property type="entry name" value="GatC"/>
    <property type="match status" value="1"/>
</dbReference>
<comment type="catalytic activity">
    <reaction evidence="1">
        <text>L-glutamyl-tRNA(Gln) + L-glutamine + ATP + H2O = L-glutaminyl-tRNA(Gln) + L-glutamate + ADP + phosphate + H(+)</text>
        <dbReference type="Rhea" id="RHEA:17521"/>
        <dbReference type="Rhea" id="RHEA-COMP:9681"/>
        <dbReference type="Rhea" id="RHEA-COMP:9684"/>
        <dbReference type="ChEBI" id="CHEBI:15377"/>
        <dbReference type="ChEBI" id="CHEBI:15378"/>
        <dbReference type="ChEBI" id="CHEBI:29985"/>
        <dbReference type="ChEBI" id="CHEBI:30616"/>
        <dbReference type="ChEBI" id="CHEBI:43474"/>
        <dbReference type="ChEBI" id="CHEBI:58359"/>
        <dbReference type="ChEBI" id="CHEBI:78520"/>
        <dbReference type="ChEBI" id="CHEBI:78521"/>
        <dbReference type="ChEBI" id="CHEBI:456216"/>
    </reaction>
</comment>
<dbReference type="Proteomes" id="UP000277007">
    <property type="component" value="Unassembled WGS sequence"/>
</dbReference>
<comment type="similarity">
    <text evidence="1">Belongs to the GatC family.</text>
</comment>
<dbReference type="GO" id="GO:0050567">
    <property type="term" value="F:glutaminyl-tRNA synthase (glutamine-hydrolyzing) activity"/>
    <property type="evidence" value="ECO:0007669"/>
    <property type="project" value="UniProtKB-UniRule"/>
</dbReference>
<dbReference type="GO" id="GO:0006450">
    <property type="term" value="P:regulation of translational fidelity"/>
    <property type="evidence" value="ECO:0007669"/>
    <property type="project" value="InterPro"/>
</dbReference>
<dbReference type="GO" id="GO:0050566">
    <property type="term" value="F:asparaginyl-tRNA synthase (glutamine-hydrolyzing) activity"/>
    <property type="evidence" value="ECO:0007669"/>
    <property type="project" value="RHEA"/>
</dbReference>
<evidence type="ECO:0000313" key="2">
    <source>
        <dbReference type="EMBL" id="RTR23461.1"/>
    </source>
</evidence>
<reference evidence="2 3" key="1">
    <citation type="submission" date="2018-12" db="EMBL/GenBank/DDBJ databases">
        <authorList>
            <person name="Yang Y."/>
        </authorList>
    </citation>
    <scope>NUCLEOTIDE SEQUENCE [LARGE SCALE GENOMIC DNA]</scope>
    <source>
        <strain evidence="2 3">L-25-5w-1</strain>
    </source>
</reference>
<organism evidence="2 3">
    <name type="scientific">Azospirillum griseum</name>
    <dbReference type="NCBI Taxonomy" id="2496639"/>
    <lineage>
        <taxon>Bacteria</taxon>
        <taxon>Pseudomonadati</taxon>
        <taxon>Pseudomonadota</taxon>
        <taxon>Alphaproteobacteria</taxon>
        <taxon>Rhodospirillales</taxon>
        <taxon>Azospirillaceae</taxon>
        <taxon>Azospirillum</taxon>
    </lineage>
</organism>
<keyword evidence="1" id="KW-0436">Ligase</keyword>
<dbReference type="HAMAP" id="MF_00122">
    <property type="entry name" value="GatC"/>
    <property type="match status" value="1"/>
</dbReference>
<dbReference type="GO" id="GO:0006412">
    <property type="term" value="P:translation"/>
    <property type="evidence" value="ECO:0007669"/>
    <property type="project" value="UniProtKB-UniRule"/>
</dbReference>
<dbReference type="EC" id="6.3.5.-" evidence="1"/>
<dbReference type="OrthoDB" id="9794326at2"/>
<dbReference type="InterPro" id="IPR003837">
    <property type="entry name" value="GatC"/>
</dbReference>
<dbReference type="EMBL" id="RXMA01000002">
    <property type="protein sequence ID" value="RTR23461.1"/>
    <property type="molecule type" value="Genomic_DNA"/>
</dbReference>
<dbReference type="SUPFAM" id="SSF141000">
    <property type="entry name" value="Glu-tRNAGln amidotransferase C subunit"/>
    <property type="match status" value="1"/>
</dbReference>
<keyword evidence="1" id="KW-0648">Protein biosynthesis</keyword>
<comment type="catalytic activity">
    <reaction evidence="1">
        <text>L-aspartyl-tRNA(Asn) + L-glutamine + ATP + H2O = L-asparaginyl-tRNA(Asn) + L-glutamate + ADP + phosphate + 2 H(+)</text>
        <dbReference type="Rhea" id="RHEA:14513"/>
        <dbReference type="Rhea" id="RHEA-COMP:9674"/>
        <dbReference type="Rhea" id="RHEA-COMP:9677"/>
        <dbReference type="ChEBI" id="CHEBI:15377"/>
        <dbReference type="ChEBI" id="CHEBI:15378"/>
        <dbReference type="ChEBI" id="CHEBI:29985"/>
        <dbReference type="ChEBI" id="CHEBI:30616"/>
        <dbReference type="ChEBI" id="CHEBI:43474"/>
        <dbReference type="ChEBI" id="CHEBI:58359"/>
        <dbReference type="ChEBI" id="CHEBI:78515"/>
        <dbReference type="ChEBI" id="CHEBI:78516"/>
        <dbReference type="ChEBI" id="CHEBI:456216"/>
    </reaction>
</comment>
<dbReference type="InterPro" id="IPR036113">
    <property type="entry name" value="Asp/Glu-ADT_sf_sub_c"/>
</dbReference>
<comment type="caution">
    <text evidence="2">The sequence shown here is derived from an EMBL/GenBank/DDBJ whole genome shotgun (WGS) entry which is preliminary data.</text>
</comment>
<comment type="function">
    <text evidence="1">Allows the formation of correctly charged Asn-tRNA(Asn) or Gln-tRNA(Gln) through the transamidation of misacylated Asp-tRNA(Asn) or Glu-tRNA(Gln) in organisms which lack either or both of asparaginyl-tRNA or glutaminyl-tRNA synthetases. The reaction takes place in the presence of glutamine and ATP through an activated phospho-Asp-tRNA(Asn) or phospho-Glu-tRNA(Gln).</text>
</comment>
<protein>
    <recommendedName>
        <fullName evidence="1">Aspartyl/glutamyl-tRNA(Asn/Gln) amidotransferase subunit C</fullName>
        <shortName evidence="1">Asp/Glu-ADT subunit C</shortName>
        <ecNumber evidence="1">6.3.5.-</ecNumber>
    </recommendedName>
</protein>
<name>A0A3S0KDF5_9PROT</name>
<keyword evidence="2" id="KW-0808">Transferase</keyword>
<dbReference type="Gene3D" id="1.10.20.60">
    <property type="entry name" value="Glu-tRNAGln amidotransferase C subunit, N-terminal domain"/>
    <property type="match status" value="1"/>
</dbReference>
<evidence type="ECO:0000313" key="3">
    <source>
        <dbReference type="Proteomes" id="UP000277007"/>
    </source>
</evidence>
<accession>A0A3S0KDF5</accession>